<dbReference type="OrthoDB" id="1404523at2"/>
<dbReference type="InterPro" id="IPR000794">
    <property type="entry name" value="Beta-ketoacyl_synthase"/>
</dbReference>
<dbReference type="InterPro" id="IPR014030">
    <property type="entry name" value="Ketoacyl_synth_N"/>
</dbReference>
<dbReference type="Gene3D" id="3.40.47.10">
    <property type="match status" value="1"/>
</dbReference>
<keyword evidence="1" id="KW-0808">Transferase</keyword>
<keyword evidence="4" id="KW-1185">Reference proteome</keyword>
<protein>
    <submittedName>
        <fullName evidence="3">3-oxoacyl-ACP synthase</fullName>
    </submittedName>
</protein>
<feature type="domain" description="Beta-ketoacyl synthase-like N-terminal" evidence="2">
    <location>
        <begin position="39"/>
        <end position="174"/>
    </location>
</feature>
<dbReference type="Pfam" id="PF13723">
    <property type="entry name" value="Ketoacyl-synt_2"/>
    <property type="match status" value="1"/>
</dbReference>
<accession>A0A3E1QBQ8</accession>
<dbReference type="PANTHER" id="PTHR11712:SF336">
    <property type="entry name" value="3-OXOACYL-[ACYL-CARRIER-PROTEIN] SYNTHASE, MITOCHONDRIAL"/>
    <property type="match status" value="1"/>
</dbReference>
<sequence>MKTCYIHSVVSISAQDSFAEDGIISEIQEQADYKILAVHPPYRDFIPLSQLRRMSPAIKMGVAASKKALEKANVEQPDAIITGSGLGCMADTETFLNTLLENDEQFLTPTAFIQSTHNTVAGQIALGLKCKAYNTTYTHGSVSFESALVDAQLQIEAGEASNILIGGVDELGSEFVDYVHLVEQKQKQPIQVPLGEGATFCVLSSEKKEEAVAVLKAVEIHSKITDENIVAEMQAFLKRNKVDASDIDAVILGNNGDAFDVYYQNIEEVFPKIDFLQYKKHIGEFFTASAFAFWMGAQLIEGETLPKDFFIRKAESKSYKTVLLYNQFKGSQHSFVLLTQC</sequence>
<dbReference type="InterPro" id="IPR016039">
    <property type="entry name" value="Thiolase-like"/>
</dbReference>
<dbReference type="RefSeq" id="WP_117158639.1">
    <property type="nucleotide sequence ID" value="NZ_QVID01000001.1"/>
</dbReference>
<gene>
    <name evidence="3" type="ORF">DZ858_05820</name>
</gene>
<dbReference type="GO" id="GO:0006633">
    <property type="term" value="P:fatty acid biosynthetic process"/>
    <property type="evidence" value="ECO:0007669"/>
    <property type="project" value="TreeGrafter"/>
</dbReference>
<reference evidence="3 4" key="1">
    <citation type="journal article" date="2007" name="Int. J. Syst. Evol. Microbiol.">
        <title>Marixanthomonas ophiurae gen. nov., sp. nov., a marine bacterium of the family Flavobacteriaceae isolated from a deep-sea brittle star.</title>
        <authorList>
            <person name="Romanenko L.A."/>
            <person name="Uchino M."/>
            <person name="Frolova G.M."/>
            <person name="Mikhailov V.V."/>
        </authorList>
    </citation>
    <scope>NUCLEOTIDE SEQUENCE [LARGE SCALE GENOMIC DNA]</scope>
    <source>
        <strain evidence="3 4">KMM 3046</strain>
    </source>
</reference>
<proteinExistence type="predicted"/>
<dbReference type="EMBL" id="QVID01000001">
    <property type="protein sequence ID" value="RFN59577.1"/>
    <property type="molecule type" value="Genomic_DNA"/>
</dbReference>
<evidence type="ECO:0000256" key="1">
    <source>
        <dbReference type="ARBA" id="ARBA00022679"/>
    </source>
</evidence>
<dbReference type="AlphaFoldDB" id="A0A3E1QBQ8"/>
<comment type="caution">
    <text evidence="3">The sequence shown here is derived from an EMBL/GenBank/DDBJ whole genome shotgun (WGS) entry which is preliminary data.</text>
</comment>
<dbReference type="PANTHER" id="PTHR11712">
    <property type="entry name" value="POLYKETIDE SYNTHASE-RELATED"/>
    <property type="match status" value="1"/>
</dbReference>
<evidence type="ECO:0000313" key="3">
    <source>
        <dbReference type="EMBL" id="RFN59577.1"/>
    </source>
</evidence>
<name>A0A3E1QBQ8_9FLAO</name>
<dbReference type="Proteomes" id="UP000261082">
    <property type="component" value="Unassembled WGS sequence"/>
</dbReference>
<dbReference type="GO" id="GO:0005829">
    <property type="term" value="C:cytosol"/>
    <property type="evidence" value="ECO:0007669"/>
    <property type="project" value="TreeGrafter"/>
</dbReference>
<dbReference type="SUPFAM" id="SSF53901">
    <property type="entry name" value="Thiolase-like"/>
    <property type="match status" value="1"/>
</dbReference>
<dbReference type="GO" id="GO:0004315">
    <property type="term" value="F:3-oxoacyl-[acyl-carrier-protein] synthase activity"/>
    <property type="evidence" value="ECO:0007669"/>
    <property type="project" value="TreeGrafter"/>
</dbReference>
<evidence type="ECO:0000259" key="2">
    <source>
        <dbReference type="Pfam" id="PF13723"/>
    </source>
</evidence>
<evidence type="ECO:0000313" key="4">
    <source>
        <dbReference type="Proteomes" id="UP000261082"/>
    </source>
</evidence>
<organism evidence="3 4">
    <name type="scientific">Marixanthomonas ophiurae</name>
    <dbReference type="NCBI Taxonomy" id="387659"/>
    <lineage>
        <taxon>Bacteria</taxon>
        <taxon>Pseudomonadati</taxon>
        <taxon>Bacteroidota</taxon>
        <taxon>Flavobacteriia</taxon>
        <taxon>Flavobacteriales</taxon>
        <taxon>Flavobacteriaceae</taxon>
        <taxon>Marixanthomonas</taxon>
    </lineage>
</organism>